<evidence type="ECO:0000313" key="4">
    <source>
        <dbReference type="EMBL" id="MFF3671040.1"/>
    </source>
</evidence>
<sequence>MRALTAHSGTLEIVEVPTPEPGRGQVRVRMEAATVNPVDLATRDGHLAAFYSPRERVGLGWDVAGTIDEIGPGVTDFELGEMVIGVSDILGLPSKTHADLVVLDAAAVARAPRGVTPVEAATIPLNGLTASQAIDMLGLHEGQSVLVTGAAGGRVVLVP</sequence>
<gene>
    <name evidence="4" type="ORF">ACFYXI_36185</name>
</gene>
<keyword evidence="2" id="KW-0560">Oxidoreductase</keyword>
<dbReference type="Gene3D" id="3.90.180.10">
    <property type="entry name" value="Medium-chain alcohol dehydrogenases, catalytic domain"/>
    <property type="match status" value="1"/>
</dbReference>
<evidence type="ECO:0000313" key="5">
    <source>
        <dbReference type="Proteomes" id="UP001602013"/>
    </source>
</evidence>
<dbReference type="InterPro" id="IPR011032">
    <property type="entry name" value="GroES-like_sf"/>
</dbReference>
<accession>A0ABW6T5B2</accession>
<keyword evidence="5" id="KW-1185">Reference proteome</keyword>
<evidence type="ECO:0000259" key="3">
    <source>
        <dbReference type="Pfam" id="PF08240"/>
    </source>
</evidence>
<keyword evidence="1" id="KW-0521">NADP</keyword>
<dbReference type="EMBL" id="JBIASD010000039">
    <property type="protein sequence ID" value="MFF3671040.1"/>
    <property type="molecule type" value="Genomic_DNA"/>
</dbReference>
<protein>
    <submittedName>
        <fullName evidence="4">Alcohol dehydrogenase catalytic domain-containing protein</fullName>
    </submittedName>
</protein>
<organism evidence="4 5">
    <name type="scientific">Microtetraspora malaysiensis</name>
    <dbReference type="NCBI Taxonomy" id="161358"/>
    <lineage>
        <taxon>Bacteria</taxon>
        <taxon>Bacillati</taxon>
        <taxon>Actinomycetota</taxon>
        <taxon>Actinomycetes</taxon>
        <taxon>Streptosporangiales</taxon>
        <taxon>Streptosporangiaceae</taxon>
        <taxon>Microtetraspora</taxon>
    </lineage>
</organism>
<proteinExistence type="predicted"/>
<dbReference type="PANTHER" id="PTHR48106">
    <property type="entry name" value="QUINONE OXIDOREDUCTASE PIG3-RELATED"/>
    <property type="match status" value="1"/>
</dbReference>
<dbReference type="InterPro" id="IPR013154">
    <property type="entry name" value="ADH-like_N"/>
</dbReference>
<dbReference type="Proteomes" id="UP001602013">
    <property type="component" value="Unassembled WGS sequence"/>
</dbReference>
<dbReference type="RefSeq" id="WP_387417243.1">
    <property type="nucleotide sequence ID" value="NZ_JBIASD010000039.1"/>
</dbReference>
<dbReference type="SUPFAM" id="SSF50129">
    <property type="entry name" value="GroES-like"/>
    <property type="match status" value="1"/>
</dbReference>
<dbReference type="Gene3D" id="3.40.50.720">
    <property type="entry name" value="NAD(P)-binding Rossmann-like Domain"/>
    <property type="match status" value="1"/>
</dbReference>
<evidence type="ECO:0000256" key="1">
    <source>
        <dbReference type="ARBA" id="ARBA00022857"/>
    </source>
</evidence>
<feature type="domain" description="Alcohol dehydrogenase-like N-terminal" evidence="3">
    <location>
        <begin position="22"/>
        <end position="84"/>
    </location>
</feature>
<name>A0ABW6T5B2_9ACTN</name>
<dbReference type="Pfam" id="PF08240">
    <property type="entry name" value="ADH_N"/>
    <property type="match status" value="1"/>
</dbReference>
<reference evidence="4 5" key="1">
    <citation type="submission" date="2024-10" db="EMBL/GenBank/DDBJ databases">
        <title>The Natural Products Discovery Center: Release of the First 8490 Sequenced Strains for Exploring Actinobacteria Biosynthetic Diversity.</title>
        <authorList>
            <person name="Kalkreuter E."/>
            <person name="Kautsar S.A."/>
            <person name="Yang D."/>
            <person name="Bader C.D."/>
            <person name="Teijaro C.N."/>
            <person name="Fluegel L."/>
            <person name="Davis C.M."/>
            <person name="Simpson J.R."/>
            <person name="Lauterbach L."/>
            <person name="Steele A.D."/>
            <person name="Gui C."/>
            <person name="Meng S."/>
            <person name="Li G."/>
            <person name="Viehrig K."/>
            <person name="Ye F."/>
            <person name="Su P."/>
            <person name="Kiefer A.F."/>
            <person name="Nichols A."/>
            <person name="Cepeda A.J."/>
            <person name="Yan W."/>
            <person name="Fan B."/>
            <person name="Jiang Y."/>
            <person name="Adhikari A."/>
            <person name="Zheng C.-J."/>
            <person name="Schuster L."/>
            <person name="Cowan T.M."/>
            <person name="Smanski M.J."/>
            <person name="Chevrette M.G."/>
            <person name="De Carvalho L.P.S."/>
            <person name="Shen B."/>
        </authorList>
    </citation>
    <scope>NUCLEOTIDE SEQUENCE [LARGE SCALE GENOMIC DNA]</scope>
    <source>
        <strain evidence="4 5">NPDC002173</strain>
    </source>
</reference>
<evidence type="ECO:0000256" key="2">
    <source>
        <dbReference type="ARBA" id="ARBA00023002"/>
    </source>
</evidence>
<comment type="caution">
    <text evidence="4">The sequence shown here is derived from an EMBL/GenBank/DDBJ whole genome shotgun (WGS) entry which is preliminary data.</text>
</comment>